<feature type="domain" description="DpnD/PcfM-like C-terminal" evidence="1">
    <location>
        <begin position="6"/>
        <end position="48"/>
    </location>
</feature>
<sequence length="60" mass="7069">MKIFEFEITETLQRKISVESYNEQEAFEKVKNMYKNGEIILGADDFVDSDINFICNILED</sequence>
<evidence type="ECO:0000313" key="2">
    <source>
        <dbReference type="EMBL" id="MPM49723.1"/>
    </source>
</evidence>
<proteinExistence type="predicted"/>
<organism evidence="2">
    <name type="scientific">bioreactor metagenome</name>
    <dbReference type="NCBI Taxonomy" id="1076179"/>
    <lineage>
        <taxon>unclassified sequences</taxon>
        <taxon>metagenomes</taxon>
        <taxon>ecological metagenomes</taxon>
    </lineage>
</organism>
<reference evidence="2" key="1">
    <citation type="submission" date="2019-08" db="EMBL/GenBank/DDBJ databases">
        <authorList>
            <person name="Kucharzyk K."/>
            <person name="Murdoch R.W."/>
            <person name="Higgins S."/>
            <person name="Loffler F."/>
        </authorList>
    </citation>
    <scope>NUCLEOTIDE SEQUENCE</scope>
</reference>
<name>A0A645AFX4_9ZZZZ</name>
<gene>
    <name evidence="2" type="ORF">SDC9_96454</name>
</gene>
<dbReference type="EMBL" id="VSSQ01012647">
    <property type="protein sequence ID" value="MPM49723.1"/>
    <property type="molecule type" value="Genomic_DNA"/>
</dbReference>
<comment type="caution">
    <text evidence="2">The sequence shown here is derived from an EMBL/GenBank/DDBJ whole genome shotgun (WGS) entry which is preliminary data.</text>
</comment>
<dbReference type="AlphaFoldDB" id="A0A645AFX4"/>
<dbReference type="Pfam" id="PF14207">
    <property type="entry name" value="DpnD-PcfM"/>
    <property type="match status" value="1"/>
</dbReference>
<accession>A0A645AFX4</accession>
<protein>
    <recommendedName>
        <fullName evidence="1">DpnD/PcfM-like C-terminal domain-containing protein</fullName>
    </recommendedName>
</protein>
<dbReference type="InterPro" id="IPR025575">
    <property type="entry name" value="DpnD/PcfM_C"/>
</dbReference>
<evidence type="ECO:0000259" key="1">
    <source>
        <dbReference type="Pfam" id="PF14207"/>
    </source>
</evidence>